<protein>
    <submittedName>
        <fullName evidence="2">Peptidase, S8/S53 domain protein</fullName>
    </submittedName>
</protein>
<dbReference type="GO" id="GO:0006508">
    <property type="term" value="P:proteolysis"/>
    <property type="evidence" value="ECO:0007669"/>
    <property type="project" value="InterPro"/>
</dbReference>
<dbReference type="InterPro" id="IPR034074">
    <property type="entry name" value="Y4bN_pept_dom"/>
</dbReference>
<dbReference type="GO" id="GO:0004252">
    <property type="term" value="F:serine-type endopeptidase activity"/>
    <property type="evidence" value="ECO:0007669"/>
    <property type="project" value="InterPro"/>
</dbReference>
<reference evidence="2 3" key="1">
    <citation type="submission" date="2012-04" db="EMBL/GenBank/DDBJ databases">
        <authorList>
            <person name="Harkins D.M."/>
            <person name="Madupu R."/>
            <person name="Durkin A.S."/>
            <person name="Torralba M."/>
            <person name="Methe B."/>
            <person name="Sutton G.G."/>
            <person name="Nelson K.E."/>
        </authorList>
    </citation>
    <scope>NUCLEOTIDE SEQUENCE [LARGE SCALE GENOMIC DNA]</scope>
    <source>
        <strain evidence="2 3">F0449</strain>
    </source>
</reference>
<evidence type="ECO:0000259" key="1">
    <source>
        <dbReference type="Pfam" id="PF00082"/>
    </source>
</evidence>
<dbReference type="Gene3D" id="3.40.50.200">
    <property type="entry name" value="Peptidase S8/S53 domain"/>
    <property type="match status" value="1"/>
</dbReference>
<dbReference type="PATRIC" id="fig|1095733.3.peg.1101"/>
<gene>
    <name evidence="2" type="ORF">HMPREF9971_1480</name>
</gene>
<evidence type="ECO:0000313" key="2">
    <source>
        <dbReference type="EMBL" id="EIG26446.1"/>
    </source>
</evidence>
<dbReference type="InterPro" id="IPR036852">
    <property type="entry name" value="Peptidase_S8/S53_dom_sf"/>
</dbReference>
<name>I2NKT5_STRPA</name>
<sequence length="741" mass="84046">MNELLQLKGRFEQKSSSNRPGSPKLLANQMISNEKIIKLKRELEELKKYWLRIPYFEGALISVTYKDIVAKSRRLKELFKKNSRIQPNDCIVGARFIDKGTTDKKHVITYYIDIEVLNETIKTLEKVELLLTNDFYGQISTETLNSISDKVNPYEPTTIAKTRFLQTIVDVSSVEAFGIPQNELDELKTSIISIFDTKIPTKELLNRIGIDIPEYRFIDDVTMLLSPDQLVLLNERAPYLIAMSTTDITKLHIQDFEIYDSESIMTIPSPTDEPIIGVIDTMFNQGVYFSEWVNFQDKVAPEIPISPTDYDHGTAVSSLIVDGPSINPELDDGCGRFRVKHFGVARGGQFSAFSILKSIKDIVAENRDIKVWNLSLGSALEIQENFISPEAALLDKLQYEYDVIFVVAGTNKKNNDKKRMRIGAPADSINSLVVNAVDKDGNPATYSREGDVLSFFIKPDISYFGGDGKNKIRVCMPTGEYFVKGTSFAAPWVTRKVAYLIHKIGLSREIAKALVIDSAIPWSKPQIASNLIGYGVVPQRIENILNSQDDEIKFILSGESLMYNTYNYNLPVPVVDEKHPFIAKATLCYFPKCSRNQGVDYTNTELDIYFGRLNGQKIITVNDNKQNDNVALPETEARGIYRKWDNIKSIVEYVKPNGRAKKAYNDGLWGFSLKTKERLNNSDGKNLRFGIVVTLREMRGINRISDFISQCSMRGWLVNKIDINEMIDIYNIAEEEINFDE</sequence>
<dbReference type="RefSeq" id="WP_003017125.1">
    <property type="nucleotide sequence ID" value="NZ_AJMV01000081.1"/>
</dbReference>
<evidence type="ECO:0000313" key="3">
    <source>
        <dbReference type="Proteomes" id="UP000003357"/>
    </source>
</evidence>
<dbReference type="SUPFAM" id="SSF52743">
    <property type="entry name" value="Subtilisin-like"/>
    <property type="match status" value="1"/>
</dbReference>
<dbReference type="InterPro" id="IPR000209">
    <property type="entry name" value="Peptidase_S8/S53_dom"/>
</dbReference>
<dbReference type="AlphaFoldDB" id="I2NKT5"/>
<feature type="domain" description="Peptidase S8/S53" evidence="1">
    <location>
        <begin position="274"/>
        <end position="535"/>
    </location>
</feature>
<comment type="caution">
    <text evidence="2">The sequence shown here is derived from an EMBL/GenBank/DDBJ whole genome shotgun (WGS) entry which is preliminary data.</text>
</comment>
<dbReference type="EMBL" id="AJMV01000081">
    <property type="protein sequence ID" value="EIG26446.1"/>
    <property type="molecule type" value="Genomic_DNA"/>
</dbReference>
<dbReference type="Proteomes" id="UP000003357">
    <property type="component" value="Unassembled WGS sequence"/>
</dbReference>
<dbReference type="Pfam" id="PF00082">
    <property type="entry name" value="Peptidase_S8"/>
    <property type="match status" value="1"/>
</dbReference>
<organism evidence="2 3">
    <name type="scientific">Streptococcus parasanguinis F0449</name>
    <dbReference type="NCBI Taxonomy" id="1095733"/>
    <lineage>
        <taxon>Bacteria</taxon>
        <taxon>Bacillati</taxon>
        <taxon>Bacillota</taxon>
        <taxon>Bacilli</taxon>
        <taxon>Lactobacillales</taxon>
        <taxon>Streptococcaceae</taxon>
        <taxon>Streptococcus</taxon>
    </lineage>
</organism>
<accession>I2NKT5</accession>
<proteinExistence type="predicted"/>
<dbReference type="CDD" id="cd04847">
    <property type="entry name" value="Peptidases_S8_Subtilisin_like_2"/>
    <property type="match status" value="1"/>
</dbReference>